<dbReference type="EMBL" id="JBHUIJ010000002">
    <property type="protein sequence ID" value="MFD2236337.1"/>
    <property type="molecule type" value="Genomic_DNA"/>
</dbReference>
<organism evidence="1 2">
    <name type="scientific">Aureimonas populi</name>
    <dbReference type="NCBI Taxonomy" id="1701758"/>
    <lineage>
        <taxon>Bacteria</taxon>
        <taxon>Pseudomonadati</taxon>
        <taxon>Pseudomonadota</taxon>
        <taxon>Alphaproteobacteria</taxon>
        <taxon>Hyphomicrobiales</taxon>
        <taxon>Aurantimonadaceae</taxon>
        <taxon>Aureimonas</taxon>
    </lineage>
</organism>
<keyword evidence="2" id="KW-1185">Reference proteome</keyword>
<evidence type="ECO:0008006" key="3">
    <source>
        <dbReference type="Google" id="ProtNLM"/>
    </source>
</evidence>
<proteinExistence type="predicted"/>
<dbReference type="RefSeq" id="WP_209735717.1">
    <property type="nucleotide sequence ID" value="NZ_CP072611.1"/>
</dbReference>
<name>A0ABW5CIF8_9HYPH</name>
<gene>
    <name evidence="1" type="ORF">ACFSKQ_02525</name>
</gene>
<evidence type="ECO:0000313" key="1">
    <source>
        <dbReference type="EMBL" id="MFD2236337.1"/>
    </source>
</evidence>
<accession>A0ABW5CIF8</accession>
<reference evidence="2" key="1">
    <citation type="journal article" date="2019" name="Int. J. Syst. Evol. Microbiol.">
        <title>The Global Catalogue of Microorganisms (GCM) 10K type strain sequencing project: providing services to taxonomists for standard genome sequencing and annotation.</title>
        <authorList>
            <consortium name="The Broad Institute Genomics Platform"/>
            <consortium name="The Broad Institute Genome Sequencing Center for Infectious Disease"/>
            <person name="Wu L."/>
            <person name="Ma J."/>
        </authorList>
    </citation>
    <scope>NUCLEOTIDE SEQUENCE [LARGE SCALE GENOMIC DNA]</scope>
    <source>
        <strain evidence="2">ZS-35-S2</strain>
    </source>
</reference>
<evidence type="ECO:0000313" key="2">
    <source>
        <dbReference type="Proteomes" id="UP001597371"/>
    </source>
</evidence>
<protein>
    <recommendedName>
        <fullName evidence="3">DUF1254 domain-containing protein</fullName>
    </recommendedName>
</protein>
<comment type="caution">
    <text evidence="1">The sequence shown here is derived from an EMBL/GenBank/DDBJ whole genome shotgun (WGS) entry which is preliminary data.</text>
</comment>
<sequence>MIKILLLGLWVAAVSLGSTYVVASVRSGTVAEKEEPTYFAGLDYRRTDAISVPIIAEGNIQGYVLARFVYTIDGQTVATMAVPPDPFVLDEAFRRVYSVSGFDFERPERYDLAALTGDIRVAVNERLGRDVVREVLVEQFDFLPRNEMGGEGMKRYLQ</sequence>
<dbReference type="Proteomes" id="UP001597371">
    <property type="component" value="Unassembled WGS sequence"/>
</dbReference>